<dbReference type="PANTHER" id="PTHR42838:SF2">
    <property type="entry name" value="NITROUS-OXIDE REDUCTASE"/>
    <property type="match status" value="1"/>
</dbReference>
<comment type="caution">
    <text evidence="5">The sequence shown here is derived from an EMBL/GenBank/DDBJ whole genome shotgun (WGS) entry which is preliminary data.</text>
</comment>
<dbReference type="GO" id="GO:0042597">
    <property type="term" value="C:periplasmic space"/>
    <property type="evidence" value="ECO:0007669"/>
    <property type="project" value="UniProtKB-SubCell"/>
</dbReference>
<dbReference type="Gene3D" id="2.60.40.420">
    <property type="entry name" value="Cupredoxins - blue copper proteins"/>
    <property type="match status" value="1"/>
</dbReference>
<dbReference type="GO" id="GO:0005507">
    <property type="term" value="F:copper ion binding"/>
    <property type="evidence" value="ECO:0007669"/>
    <property type="project" value="InterPro"/>
</dbReference>
<dbReference type="RefSeq" id="WP_132583048.1">
    <property type="nucleotide sequence ID" value="NZ_SMAJ01000009.1"/>
</dbReference>
<comment type="subcellular location">
    <subcellularLocation>
        <location evidence="1">Periplasm</location>
    </subcellularLocation>
</comment>
<dbReference type="OrthoDB" id="9759695at2"/>
<sequence>MQIDHNRRLLLAAAVAGGLGTLAAIVAAQPQERIIKVVAKKFDFTPGEIHLKRGEPVVLELTTLDVVMGFNAPDFGVRCDIVPGAVSRVRFTPERAGEFAFHCDIFCGSGHEGMTGTIVVA</sequence>
<dbReference type="Proteomes" id="UP000295525">
    <property type="component" value="Unassembled WGS sequence"/>
</dbReference>
<dbReference type="PROSITE" id="PS50857">
    <property type="entry name" value="COX2_CUA"/>
    <property type="match status" value="1"/>
</dbReference>
<dbReference type="GO" id="GO:0016020">
    <property type="term" value="C:membrane"/>
    <property type="evidence" value="ECO:0007669"/>
    <property type="project" value="InterPro"/>
</dbReference>
<dbReference type="GO" id="GO:0004129">
    <property type="term" value="F:cytochrome-c oxidase activity"/>
    <property type="evidence" value="ECO:0007669"/>
    <property type="project" value="InterPro"/>
</dbReference>
<dbReference type="InterPro" id="IPR002429">
    <property type="entry name" value="CcO_II-like_C"/>
</dbReference>
<protein>
    <submittedName>
        <fullName evidence="5">Cytochrome c oxidase subunit 2</fullName>
    </submittedName>
</protein>
<dbReference type="InterPro" id="IPR008972">
    <property type="entry name" value="Cupredoxin"/>
</dbReference>
<name>A0A4R3LZI1_9BURK</name>
<evidence type="ECO:0000313" key="6">
    <source>
        <dbReference type="Proteomes" id="UP000295525"/>
    </source>
</evidence>
<dbReference type="InterPro" id="IPR028096">
    <property type="entry name" value="EfeO_Cupredoxin"/>
</dbReference>
<dbReference type="PANTHER" id="PTHR42838">
    <property type="entry name" value="CYTOCHROME C OXIDASE SUBUNIT II"/>
    <property type="match status" value="1"/>
</dbReference>
<reference evidence="5 6" key="1">
    <citation type="submission" date="2019-03" db="EMBL/GenBank/DDBJ databases">
        <title>Genomic Encyclopedia of Type Strains, Phase IV (KMG-IV): sequencing the most valuable type-strain genomes for metagenomic binning, comparative biology and taxonomic classification.</title>
        <authorList>
            <person name="Goeker M."/>
        </authorList>
    </citation>
    <scope>NUCLEOTIDE SEQUENCE [LARGE SCALE GENOMIC DNA]</scope>
    <source>
        <strain evidence="5 6">DSM 24591</strain>
    </source>
</reference>
<dbReference type="SUPFAM" id="SSF49503">
    <property type="entry name" value="Cupredoxins"/>
    <property type="match status" value="1"/>
</dbReference>
<proteinExistence type="predicted"/>
<gene>
    <name evidence="5" type="ORF">EDC26_1094</name>
</gene>
<evidence type="ECO:0000256" key="2">
    <source>
        <dbReference type="ARBA" id="ARBA00022723"/>
    </source>
</evidence>
<dbReference type="Pfam" id="PF13473">
    <property type="entry name" value="Cupredoxin_1"/>
    <property type="match status" value="1"/>
</dbReference>
<dbReference type="InterPro" id="IPR051403">
    <property type="entry name" value="NosZ/Cyto_c_oxidase_sub2"/>
</dbReference>
<evidence type="ECO:0000313" key="5">
    <source>
        <dbReference type="EMBL" id="TCT05716.1"/>
    </source>
</evidence>
<evidence type="ECO:0000256" key="3">
    <source>
        <dbReference type="ARBA" id="ARBA00023008"/>
    </source>
</evidence>
<feature type="domain" description="Cytochrome oxidase subunit II copper A binding" evidence="4">
    <location>
        <begin position="30"/>
        <end position="121"/>
    </location>
</feature>
<evidence type="ECO:0000256" key="1">
    <source>
        <dbReference type="ARBA" id="ARBA00004418"/>
    </source>
</evidence>
<accession>A0A4R3LZI1</accession>
<dbReference type="AlphaFoldDB" id="A0A4R3LZI1"/>
<organism evidence="5 6">
    <name type="scientific">Paralcaligenes ureilyticus</name>
    <dbReference type="NCBI Taxonomy" id="627131"/>
    <lineage>
        <taxon>Bacteria</taxon>
        <taxon>Pseudomonadati</taxon>
        <taxon>Pseudomonadota</taxon>
        <taxon>Betaproteobacteria</taxon>
        <taxon>Burkholderiales</taxon>
        <taxon>Alcaligenaceae</taxon>
        <taxon>Paralcaligenes</taxon>
    </lineage>
</organism>
<dbReference type="CDD" id="cd13842">
    <property type="entry name" value="CuRO_HCO_II_like"/>
    <property type="match status" value="1"/>
</dbReference>
<keyword evidence="3" id="KW-0186">Copper</keyword>
<keyword evidence="6" id="KW-1185">Reference proteome</keyword>
<evidence type="ECO:0000259" key="4">
    <source>
        <dbReference type="PROSITE" id="PS50857"/>
    </source>
</evidence>
<dbReference type="EMBL" id="SMAJ01000009">
    <property type="protein sequence ID" value="TCT05716.1"/>
    <property type="molecule type" value="Genomic_DNA"/>
</dbReference>
<keyword evidence="2" id="KW-0479">Metal-binding</keyword>